<organism evidence="3 4">
    <name type="scientific">Exidia glandulosa HHB12029</name>
    <dbReference type="NCBI Taxonomy" id="1314781"/>
    <lineage>
        <taxon>Eukaryota</taxon>
        <taxon>Fungi</taxon>
        <taxon>Dikarya</taxon>
        <taxon>Basidiomycota</taxon>
        <taxon>Agaricomycotina</taxon>
        <taxon>Agaricomycetes</taxon>
        <taxon>Auriculariales</taxon>
        <taxon>Exidiaceae</taxon>
        <taxon>Exidia</taxon>
    </lineage>
</organism>
<protein>
    <recommendedName>
        <fullName evidence="2">C2H2-type domain-containing protein</fullName>
    </recommendedName>
</protein>
<evidence type="ECO:0000313" key="4">
    <source>
        <dbReference type="Proteomes" id="UP000077266"/>
    </source>
</evidence>
<feature type="compositionally biased region" description="Polar residues" evidence="1">
    <location>
        <begin position="1"/>
        <end position="10"/>
    </location>
</feature>
<evidence type="ECO:0000256" key="1">
    <source>
        <dbReference type="SAM" id="MobiDB-lite"/>
    </source>
</evidence>
<evidence type="ECO:0000259" key="2">
    <source>
        <dbReference type="PROSITE" id="PS00028"/>
    </source>
</evidence>
<gene>
    <name evidence="3" type="ORF">EXIGLDRAFT_724338</name>
</gene>
<accession>A0A165EGX1</accession>
<evidence type="ECO:0000313" key="3">
    <source>
        <dbReference type="EMBL" id="KZV86907.1"/>
    </source>
</evidence>
<feature type="region of interest" description="Disordered" evidence="1">
    <location>
        <begin position="1"/>
        <end position="26"/>
    </location>
</feature>
<dbReference type="InParanoid" id="A0A165EGX1"/>
<dbReference type="EMBL" id="KV426141">
    <property type="protein sequence ID" value="KZV86907.1"/>
    <property type="molecule type" value="Genomic_DNA"/>
</dbReference>
<dbReference type="InterPro" id="IPR013087">
    <property type="entry name" value="Znf_C2H2_type"/>
</dbReference>
<dbReference type="Proteomes" id="UP000077266">
    <property type="component" value="Unassembled WGS sequence"/>
</dbReference>
<feature type="region of interest" description="Disordered" evidence="1">
    <location>
        <begin position="206"/>
        <end position="235"/>
    </location>
</feature>
<keyword evidence="4" id="KW-1185">Reference proteome</keyword>
<sequence>MSTLQRTISMGSAYPSPSPSTSPLVHHQELPEAAQLFKVGNFIAPVKTDSSAAAYDGEEWKSWIYPEYIVPEVDDDLPAPPLPPINPAALDVLLGDPYAVPVQLADANEGMHVDCVFHLPLVPEDAVVDSSLVPAEPLAASGIDVLLNAAPSAVTTRVPLLEVNLNLGEYSDVLTSSKPAPTPTTATGILSTSLSHGVENIAVSSTATQTGVERTRKSTRAARNAVSAPPERRSTRISAIPQKASDPPPVQLAHPCPEPTCKFSFARACDLRRHRGKHYSLSRVCGVCEGVFLGDRSDALLRHQRETERCKALQRGMSDEELREKGCITREERRTTLAQEHWLD</sequence>
<dbReference type="PROSITE" id="PS00028">
    <property type="entry name" value="ZINC_FINGER_C2H2_1"/>
    <property type="match status" value="1"/>
</dbReference>
<name>A0A165EGX1_EXIGL</name>
<dbReference type="AlphaFoldDB" id="A0A165EGX1"/>
<feature type="domain" description="C2H2-type" evidence="2">
    <location>
        <begin position="256"/>
        <end position="278"/>
    </location>
</feature>
<proteinExistence type="predicted"/>
<reference evidence="3 4" key="1">
    <citation type="journal article" date="2016" name="Mol. Biol. Evol.">
        <title>Comparative Genomics of Early-Diverging Mushroom-Forming Fungi Provides Insights into the Origins of Lignocellulose Decay Capabilities.</title>
        <authorList>
            <person name="Nagy L.G."/>
            <person name="Riley R."/>
            <person name="Tritt A."/>
            <person name="Adam C."/>
            <person name="Daum C."/>
            <person name="Floudas D."/>
            <person name="Sun H."/>
            <person name="Yadav J.S."/>
            <person name="Pangilinan J."/>
            <person name="Larsson K.H."/>
            <person name="Matsuura K."/>
            <person name="Barry K."/>
            <person name="Labutti K."/>
            <person name="Kuo R."/>
            <person name="Ohm R.A."/>
            <person name="Bhattacharya S.S."/>
            <person name="Shirouzu T."/>
            <person name="Yoshinaga Y."/>
            <person name="Martin F.M."/>
            <person name="Grigoriev I.V."/>
            <person name="Hibbett D.S."/>
        </authorList>
    </citation>
    <scope>NUCLEOTIDE SEQUENCE [LARGE SCALE GENOMIC DNA]</scope>
    <source>
        <strain evidence="3 4">HHB12029</strain>
    </source>
</reference>